<dbReference type="EMBL" id="CCAZ020000001">
    <property type="protein sequence ID" value="CEG06907.1"/>
    <property type="molecule type" value="Genomic_DNA"/>
</dbReference>
<evidence type="ECO:0000313" key="3">
    <source>
        <dbReference type="Proteomes" id="UP000035762"/>
    </source>
</evidence>
<feature type="region of interest" description="Disordered" evidence="1">
    <location>
        <begin position="48"/>
        <end position="76"/>
    </location>
</feature>
<gene>
    <name evidence="2" type="ORF">BN961_00285</name>
</gene>
<sequence>MLSGREGEAFRGRASVAQALAGADMTALAEACIEQCLARGDVRGALGADRERGGISEGGSGFPNSSHGTSVPTPMDLRSTACCQQIVCDGMDAGEPASG</sequence>
<comment type="caution">
    <text evidence="2">The sequence shown here is derived from an EMBL/GenBank/DDBJ whole genome shotgun (WGS) entry which is preliminary data.</text>
</comment>
<feature type="compositionally biased region" description="Polar residues" evidence="1">
    <location>
        <begin position="62"/>
        <end position="72"/>
    </location>
</feature>
<organism evidence="2 3">
    <name type="scientific">Afipia felis</name>
    <name type="common">Cat scratch disease bacillus</name>
    <dbReference type="NCBI Taxonomy" id="1035"/>
    <lineage>
        <taxon>Bacteria</taxon>
        <taxon>Pseudomonadati</taxon>
        <taxon>Pseudomonadota</taxon>
        <taxon>Alphaproteobacteria</taxon>
        <taxon>Hyphomicrobiales</taxon>
        <taxon>Nitrobacteraceae</taxon>
        <taxon>Afipia</taxon>
    </lineage>
</organism>
<proteinExistence type="predicted"/>
<dbReference type="AlphaFoldDB" id="A0A090MKU7"/>
<evidence type="ECO:0000256" key="1">
    <source>
        <dbReference type="SAM" id="MobiDB-lite"/>
    </source>
</evidence>
<reference evidence="2 3" key="1">
    <citation type="journal article" date="2014" name="Genome Announc.">
        <title>Genome Sequence of Afipia felis Strain 76713, Isolated in Hospital Water Using an Amoeba Co-Culture Procedure.</title>
        <authorList>
            <person name="Benamar S."/>
            <person name="La Scola B."/>
            <person name="Croce O."/>
        </authorList>
    </citation>
    <scope>NUCLEOTIDE SEQUENCE [LARGE SCALE GENOMIC DNA]</scope>
    <source>
        <strain evidence="2 3">76713</strain>
    </source>
</reference>
<name>A0A090MKU7_AFIFE</name>
<evidence type="ECO:0000313" key="2">
    <source>
        <dbReference type="EMBL" id="CEG06907.1"/>
    </source>
</evidence>
<accession>A0A090MKU7</accession>
<dbReference type="Proteomes" id="UP000035762">
    <property type="component" value="Unassembled WGS sequence"/>
</dbReference>
<keyword evidence="3" id="KW-1185">Reference proteome</keyword>
<protein>
    <submittedName>
        <fullName evidence="2">Uncharacterized protein</fullName>
    </submittedName>
</protein>